<name>A0A6J5YFZ4_9ZZZZ</name>
<organism evidence="1">
    <name type="scientific">freshwater metagenome</name>
    <dbReference type="NCBI Taxonomy" id="449393"/>
    <lineage>
        <taxon>unclassified sequences</taxon>
        <taxon>metagenomes</taxon>
        <taxon>ecological metagenomes</taxon>
    </lineage>
</organism>
<dbReference type="EMBL" id="CAEMXZ010000136">
    <property type="protein sequence ID" value="CAB4324355.1"/>
    <property type="molecule type" value="Genomic_DNA"/>
</dbReference>
<proteinExistence type="predicted"/>
<gene>
    <name evidence="1" type="ORF">UFOPK1392_02124</name>
</gene>
<sequence>MGRNLSLEGDALAGFNNSRLGCSKIGEPGGKECVSDECLRRSNCAKGVLELGERPAPLRGCDVELIDGLRTTFEHCNQCGSFGVEALSKRTQATARGIEFGSGRNLLGTQPGEIDLKFGGPPSEFIAIDPYGFDRIAQYIALAHGSLGTGECLLRRAQVLGELGDRQACVVAERGQEQTQFRVDGLNRRSRFRGDGGGAIQFGRIHCIASCGGCWSRMLGGTAHRTGLLGHKFGRQPGRGIGNETGRQDLLLTRGREKCRCCVLLLDDEFASACGRGETIGGGSDLELMDGELVGNRGEFDKAVVANLEVGVDLPETIGDTRSFGGGGIQRGRNFLQLGARVDHRIECTTLRHHITPGIGDCRDKWFERVMSHDTSRRGCVDDILTSGVSSFGGTVGGESCCA</sequence>
<dbReference type="AlphaFoldDB" id="A0A6J5YFZ4"/>
<reference evidence="1" key="1">
    <citation type="submission" date="2020-05" db="EMBL/GenBank/DDBJ databases">
        <authorList>
            <person name="Chiriac C."/>
            <person name="Salcher M."/>
            <person name="Ghai R."/>
            <person name="Kavagutti S V."/>
        </authorList>
    </citation>
    <scope>NUCLEOTIDE SEQUENCE</scope>
</reference>
<evidence type="ECO:0000313" key="1">
    <source>
        <dbReference type="EMBL" id="CAB4324355.1"/>
    </source>
</evidence>
<protein>
    <submittedName>
        <fullName evidence="1">Unannotated protein</fullName>
    </submittedName>
</protein>
<accession>A0A6J5YFZ4</accession>